<evidence type="ECO:0000313" key="4">
    <source>
        <dbReference type="Proteomes" id="UP000536534"/>
    </source>
</evidence>
<keyword evidence="1" id="KW-0732">Signal</keyword>
<evidence type="ECO:0000313" key="3">
    <source>
        <dbReference type="EMBL" id="NLF53512.1"/>
    </source>
</evidence>
<name>A0A7X7LUM9_9RHOO</name>
<gene>
    <name evidence="3" type="ORF">GX576_03765</name>
</gene>
<evidence type="ECO:0000256" key="1">
    <source>
        <dbReference type="ARBA" id="ARBA00022729"/>
    </source>
</evidence>
<dbReference type="OrthoDB" id="9767239at2"/>
<dbReference type="InterPro" id="IPR010126">
    <property type="entry name" value="Esterase_phb"/>
</dbReference>
<evidence type="ECO:0000256" key="2">
    <source>
        <dbReference type="ARBA" id="ARBA00022801"/>
    </source>
</evidence>
<dbReference type="PANTHER" id="PTHR43037:SF1">
    <property type="entry name" value="BLL1128 PROTEIN"/>
    <property type="match status" value="1"/>
</dbReference>
<dbReference type="Gene3D" id="3.40.50.1820">
    <property type="entry name" value="alpha/beta hydrolase"/>
    <property type="match status" value="1"/>
</dbReference>
<dbReference type="AlphaFoldDB" id="A0A7X7LUM9"/>
<dbReference type="Proteomes" id="UP000536534">
    <property type="component" value="Unassembled WGS sequence"/>
</dbReference>
<dbReference type="GO" id="GO:0016787">
    <property type="term" value="F:hydrolase activity"/>
    <property type="evidence" value="ECO:0007669"/>
    <property type="project" value="UniProtKB-KW"/>
</dbReference>
<dbReference type="GO" id="GO:0005576">
    <property type="term" value="C:extracellular region"/>
    <property type="evidence" value="ECO:0007669"/>
    <property type="project" value="InterPro"/>
</dbReference>
<sequence>MSRRKSPLGAAFQRAMRSMTRATVRAGSKAVNKAMNDAVKAAVAQTTPPPGAGDWIAGQAVGPGGLRRWFLFRPQGVSNTERLPLLVMLHGCGQTARSFALSTRMNRIAARERFLVLYPEQDRMVNPQGCWDWYGTGSGKAHAEAGTLMAAIDQICLLYPVEREAVALAGISAGASMAALLAAEHPERFRALVMHSGVAPGAARSSASALSAMRGRREPGLARIGVHPLPPLLVIHGSRDLVVAPSNGEAAVHLWAAACAGRAGEPRRVQRGQRHATMVTDFRAGGRVVASLHEVEGLGHAWSGGDGRQHFSDPEGPDASRLAWAFFARQLRARAGRRGTN</sequence>
<protein>
    <submittedName>
        <fullName evidence="3">Prolyl oligopeptidase family serine peptidase</fullName>
    </submittedName>
</protein>
<keyword evidence="2" id="KW-0378">Hydrolase</keyword>
<dbReference type="PANTHER" id="PTHR43037">
    <property type="entry name" value="UNNAMED PRODUCT-RELATED"/>
    <property type="match status" value="1"/>
</dbReference>
<dbReference type="InterPro" id="IPR050955">
    <property type="entry name" value="Plant_Biomass_Hydrol_Est"/>
</dbReference>
<reference evidence="3 4" key="1">
    <citation type="journal article" date="2020" name="Biotechnol. Biofuels">
        <title>New insights from the biogas microbiome by comprehensive genome-resolved metagenomics of nearly 1600 species originating from multiple anaerobic digesters.</title>
        <authorList>
            <person name="Campanaro S."/>
            <person name="Treu L."/>
            <person name="Rodriguez-R L.M."/>
            <person name="Kovalovszki A."/>
            <person name="Ziels R.M."/>
            <person name="Maus I."/>
            <person name="Zhu X."/>
            <person name="Kougias P.G."/>
            <person name="Basile A."/>
            <person name="Luo G."/>
            <person name="Schluter A."/>
            <person name="Konstantinidis K.T."/>
            <person name="Angelidaki I."/>
        </authorList>
    </citation>
    <scope>NUCLEOTIDE SEQUENCE [LARGE SCALE GENOMIC DNA]</scope>
    <source>
        <strain evidence="3">AS06rmzACSIP_256</strain>
    </source>
</reference>
<accession>A0A7X7LUM9</accession>
<proteinExistence type="predicted"/>
<dbReference type="EMBL" id="JAAYYV010000099">
    <property type="protein sequence ID" value="NLF53512.1"/>
    <property type="molecule type" value="Genomic_DNA"/>
</dbReference>
<comment type="caution">
    <text evidence="3">The sequence shown here is derived from an EMBL/GenBank/DDBJ whole genome shotgun (WGS) entry which is preliminary data.</text>
</comment>
<organism evidence="3 4">
    <name type="scientific">Thauera phenolivorans</name>
    <dbReference type="NCBI Taxonomy" id="1792543"/>
    <lineage>
        <taxon>Bacteria</taxon>
        <taxon>Pseudomonadati</taxon>
        <taxon>Pseudomonadota</taxon>
        <taxon>Betaproteobacteria</taxon>
        <taxon>Rhodocyclales</taxon>
        <taxon>Zoogloeaceae</taxon>
        <taxon>Thauera</taxon>
    </lineage>
</organism>
<dbReference type="SUPFAM" id="SSF53474">
    <property type="entry name" value="alpha/beta-Hydrolases"/>
    <property type="match status" value="1"/>
</dbReference>
<dbReference type="Pfam" id="PF10503">
    <property type="entry name" value="Esterase_PHB"/>
    <property type="match status" value="1"/>
</dbReference>
<dbReference type="RefSeq" id="WP_068809163.1">
    <property type="nucleotide sequence ID" value="NZ_MBFM01000005.1"/>
</dbReference>
<dbReference type="InterPro" id="IPR029058">
    <property type="entry name" value="AB_hydrolase_fold"/>
</dbReference>